<feature type="transmembrane region" description="Helical" evidence="1">
    <location>
        <begin position="90"/>
        <end position="118"/>
    </location>
</feature>
<accession>A0AAD1UEW7</accession>
<name>A0AAD1UEW7_EUPCR</name>
<proteinExistence type="predicted"/>
<sequence>MALKRVHITLVYLAVIFLALTGCKELTSLREDTKSGRMIQNRLMSSAKIKHSLDTQALNSNNESDYAQILLRYHNDNARKPPKRDETKHAYFSIALKTVIIFLAIFSLCGIILVVSYFCTKPDIPGKEPLNKQPPKSVTNHISKIDEIFESNLDHEEIPIKKKITQILQDQVKDNTNGQRKLSNFGTEKLYYIKKQTLYANTNVIYNLLHPDASIMSEGVTDTSVTAEVNPYQNLHKTFYAALQSQQRFVSEIGEFSFSVREVISDLQAILFNTDTYESLDQLRESAVQAAGSEDLSKTYEIFYLQSWLYQETFRDMINRAILFDSIKPSLYQETPEFYSKIYPEKSKNHYRTVLRCSARYCQALNWYISQRSNLNTESYNAYLYVSHWPLKYARNGDRLRFVNYQIVYIDKDNADPRMICNQLMPRSSGHGTIIKIIIPEECENCAQDTYDLHEGKIYKAIIPPYSVFTYISKKSFSFDGVKSKDVFQVNVELDVKAPVFQNTDPTIYENSLQTLFNEEESGNPFGRYQPPLQMENRSKTMVVQSF</sequence>
<evidence type="ECO:0000313" key="2">
    <source>
        <dbReference type="EMBL" id="CAI2363863.1"/>
    </source>
</evidence>
<comment type="caution">
    <text evidence="2">The sequence shown here is derived from an EMBL/GenBank/DDBJ whole genome shotgun (WGS) entry which is preliminary data.</text>
</comment>
<organism evidence="2 3">
    <name type="scientific">Euplotes crassus</name>
    <dbReference type="NCBI Taxonomy" id="5936"/>
    <lineage>
        <taxon>Eukaryota</taxon>
        <taxon>Sar</taxon>
        <taxon>Alveolata</taxon>
        <taxon>Ciliophora</taxon>
        <taxon>Intramacronucleata</taxon>
        <taxon>Spirotrichea</taxon>
        <taxon>Hypotrichia</taxon>
        <taxon>Euplotida</taxon>
        <taxon>Euplotidae</taxon>
        <taxon>Moneuplotes</taxon>
    </lineage>
</organism>
<keyword evidence="3" id="KW-1185">Reference proteome</keyword>
<keyword evidence="1" id="KW-0812">Transmembrane</keyword>
<dbReference type="PROSITE" id="PS51257">
    <property type="entry name" value="PROKAR_LIPOPROTEIN"/>
    <property type="match status" value="1"/>
</dbReference>
<feature type="transmembrane region" description="Helical" evidence="1">
    <location>
        <begin position="6"/>
        <end position="27"/>
    </location>
</feature>
<evidence type="ECO:0000313" key="3">
    <source>
        <dbReference type="Proteomes" id="UP001295684"/>
    </source>
</evidence>
<dbReference type="Proteomes" id="UP001295684">
    <property type="component" value="Unassembled WGS sequence"/>
</dbReference>
<keyword evidence="1" id="KW-1133">Transmembrane helix</keyword>
<dbReference type="EMBL" id="CAMPGE010005013">
    <property type="protein sequence ID" value="CAI2363863.1"/>
    <property type="molecule type" value="Genomic_DNA"/>
</dbReference>
<evidence type="ECO:0000256" key="1">
    <source>
        <dbReference type="SAM" id="Phobius"/>
    </source>
</evidence>
<reference evidence="2" key="1">
    <citation type="submission" date="2023-07" db="EMBL/GenBank/DDBJ databases">
        <authorList>
            <consortium name="AG Swart"/>
            <person name="Singh M."/>
            <person name="Singh A."/>
            <person name="Seah K."/>
            <person name="Emmerich C."/>
        </authorList>
    </citation>
    <scope>NUCLEOTIDE SEQUENCE</scope>
    <source>
        <strain evidence="2">DP1</strain>
    </source>
</reference>
<keyword evidence="1" id="KW-0472">Membrane</keyword>
<gene>
    <name evidence="2" type="ORF">ECRASSUSDP1_LOCUS5203</name>
</gene>
<protein>
    <submittedName>
        <fullName evidence="2">Uncharacterized protein</fullName>
    </submittedName>
</protein>
<dbReference type="AlphaFoldDB" id="A0AAD1UEW7"/>